<gene>
    <name evidence="2" type="ORF">BCR33DRAFT_780680</name>
</gene>
<dbReference type="OrthoDB" id="66510at2759"/>
<evidence type="ECO:0000313" key="3">
    <source>
        <dbReference type="Proteomes" id="UP000193642"/>
    </source>
</evidence>
<dbReference type="EMBL" id="MCGO01000006">
    <property type="protein sequence ID" value="ORY50757.1"/>
    <property type="molecule type" value="Genomic_DNA"/>
</dbReference>
<dbReference type="Proteomes" id="UP000193642">
    <property type="component" value="Unassembled WGS sequence"/>
</dbReference>
<sequence>MEQKEASEIRETNAKTEAQQSQPQPESEDTIDSQRSALDSLITTIKPLLPKISNHLRAGAKQPQPTDLLASQLESQVTSEQEQTKSVTGLATGESSTINRRSFKNLFVRSPVTSTIAPEPTPLKPVSSSPTIQVQTPAVETLASAPMSDDTLALALASLCNALYRVIETMTRTEADIQELSNHAKEIAQLQSLSLTEQVNLSPEQKTLWIEIDKMMALVQTLCLNRCHILEKPPSYESAEAVALRRDSSILSIEELHSVAAAIERVVRMAPKLFDQTVTLSARQERLMDEAALTGLIDRLFHGREDFQAQRASPDSYIKMSRLVDQIVKSSKRSMDNQRMEMSESFQQKMDGAKLMNAVERQSKTRFKGQDWVSKETQLINELATLQANLMKACGGMPNQRVELTDAKEREMFLGRLVGRMQSPTFDSQTAYSVTKKKKDDEIDSIMDKISKSSAQLSNQRA</sequence>
<organism evidence="2 3">
    <name type="scientific">Rhizoclosmatium globosum</name>
    <dbReference type="NCBI Taxonomy" id="329046"/>
    <lineage>
        <taxon>Eukaryota</taxon>
        <taxon>Fungi</taxon>
        <taxon>Fungi incertae sedis</taxon>
        <taxon>Chytridiomycota</taxon>
        <taxon>Chytridiomycota incertae sedis</taxon>
        <taxon>Chytridiomycetes</taxon>
        <taxon>Chytridiales</taxon>
        <taxon>Chytriomycetaceae</taxon>
        <taxon>Rhizoclosmatium</taxon>
    </lineage>
</organism>
<evidence type="ECO:0000256" key="1">
    <source>
        <dbReference type="SAM" id="MobiDB-lite"/>
    </source>
</evidence>
<name>A0A1Y2CUW7_9FUNG</name>
<feature type="region of interest" description="Disordered" evidence="1">
    <location>
        <begin position="1"/>
        <end position="38"/>
    </location>
</feature>
<feature type="compositionally biased region" description="Basic and acidic residues" evidence="1">
    <location>
        <begin position="1"/>
        <end position="14"/>
    </location>
</feature>
<dbReference type="AlphaFoldDB" id="A0A1Y2CUW7"/>
<comment type="caution">
    <text evidence="2">The sequence shown here is derived from an EMBL/GenBank/DDBJ whole genome shotgun (WGS) entry which is preliminary data.</text>
</comment>
<accession>A0A1Y2CUW7</accession>
<evidence type="ECO:0000313" key="2">
    <source>
        <dbReference type="EMBL" id="ORY50757.1"/>
    </source>
</evidence>
<proteinExistence type="predicted"/>
<feature type="region of interest" description="Disordered" evidence="1">
    <location>
        <begin position="73"/>
        <end position="95"/>
    </location>
</feature>
<keyword evidence="3" id="KW-1185">Reference proteome</keyword>
<protein>
    <submittedName>
        <fullName evidence="2">Uncharacterized protein</fullName>
    </submittedName>
</protein>
<reference evidence="2 3" key="1">
    <citation type="submission" date="2016-07" db="EMBL/GenBank/DDBJ databases">
        <title>Pervasive Adenine N6-methylation of Active Genes in Fungi.</title>
        <authorList>
            <consortium name="DOE Joint Genome Institute"/>
            <person name="Mondo S.J."/>
            <person name="Dannebaum R.O."/>
            <person name="Kuo R.C."/>
            <person name="Labutti K."/>
            <person name="Haridas S."/>
            <person name="Kuo A."/>
            <person name="Salamov A."/>
            <person name="Ahrendt S.R."/>
            <person name="Lipzen A."/>
            <person name="Sullivan W."/>
            <person name="Andreopoulos W.B."/>
            <person name="Clum A."/>
            <person name="Lindquist E."/>
            <person name="Daum C."/>
            <person name="Ramamoorthy G.K."/>
            <person name="Gryganskyi A."/>
            <person name="Culley D."/>
            <person name="Magnuson J.K."/>
            <person name="James T.Y."/>
            <person name="O'Malley M.A."/>
            <person name="Stajich J.E."/>
            <person name="Spatafora J.W."/>
            <person name="Visel A."/>
            <person name="Grigoriev I.V."/>
        </authorList>
    </citation>
    <scope>NUCLEOTIDE SEQUENCE [LARGE SCALE GENOMIC DNA]</scope>
    <source>
        <strain evidence="2 3">JEL800</strain>
    </source>
</reference>